<organism evidence="5 6">
    <name type="scientific">Chitinophaga filiformis</name>
    <name type="common">Myxococcus filiformis</name>
    <name type="synonym">Flexibacter filiformis</name>
    <dbReference type="NCBI Taxonomy" id="104663"/>
    <lineage>
        <taxon>Bacteria</taxon>
        <taxon>Pseudomonadati</taxon>
        <taxon>Bacteroidota</taxon>
        <taxon>Chitinophagia</taxon>
        <taxon>Chitinophagales</taxon>
        <taxon>Chitinophagaceae</taxon>
        <taxon>Chitinophaga</taxon>
    </lineage>
</organism>
<dbReference type="InterPro" id="IPR018062">
    <property type="entry name" value="HTH_AraC-typ_CS"/>
</dbReference>
<dbReference type="SUPFAM" id="SSF46689">
    <property type="entry name" value="Homeodomain-like"/>
    <property type="match status" value="2"/>
</dbReference>
<dbReference type="PANTHER" id="PTHR46796">
    <property type="entry name" value="HTH-TYPE TRANSCRIPTIONAL ACTIVATOR RHAS-RELATED"/>
    <property type="match status" value="1"/>
</dbReference>
<keyword evidence="1" id="KW-0805">Transcription regulation</keyword>
<dbReference type="AlphaFoldDB" id="A0A1G7QU52"/>
<name>A0A1G7QU52_CHIFI</name>
<evidence type="ECO:0000313" key="5">
    <source>
        <dbReference type="EMBL" id="SDG02048.1"/>
    </source>
</evidence>
<keyword evidence="2 5" id="KW-0238">DNA-binding</keyword>
<dbReference type="GO" id="GO:0003700">
    <property type="term" value="F:DNA-binding transcription factor activity"/>
    <property type="evidence" value="ECO:0007669"/>
    <property type="project" value="InterPro"/>
</dbReference>
<dbReference type="PANTHER" id="PTHR46796:SF6">
    <property type="entry name" value="ARAC SUBFAMILY"/>
    <property type="match status" value="1"/>
</dbReference>
<dbReference type="PROSITE" id="PS01124">
    <property type="entry name" value="HTH_ARAC_FAMILY_2"/>
    <property type="match status" value="1"/>
</dbReference>
<proteinExistence type="predicted"/>
<sequence>MQADITTLYESQLCTVHNFLCRCTECTVSKTESQETFSIAYVRKGNFEFKVFRDDLDAHHGLFLVCKQGYEHRVGHVHDLPDECTIFSLPAEHLESFKGQTNEFSWFFNNPDIQSVLIKATPQTEHLHHIIFCELAKSRHDSLFIEQLVANLLLMVISAGAPQEHPLLSYKQKKFYLPIIESVKYYINDRFTDDISLTELAGIGHLSPFHFSRLFKQLTGVTPYTYLLKVRLTQATLLIRNTHLPITDIAFSCGFNSLEHFSASYKNIYGKAPSQLRT</sequence>
<feature type="domain" description="HTH araC/xylS-type" evidence="4">
    <location>
        <begin position="181"/>
        <end position="278"/>
    </location>
</feature>
<protein>
    <submittedName>
        <fullName evidence="5">AraC-type DNA-binding protein</fullName>
    </submittedName>
</protein>
<dbReference type="SMART" id="SM00342">
    <property type="entry name" value="HTH_ARAC"/>
    <property type="match status" value="1"/>
</dbReference>
<dbReference type="PRINTS" id="PR00032">
    <property type="entry name" value="HTHARAC"/>
</dbReference>
<reference evidence="5 6" key="1">
    <citation type="submission" date="2016-10" db="EMBL/GenBank/DDBJ databases">
        <authorList>
            <person name="de Groot N.N."/>
        </authorList>
    </citation>
    <scope>NUCLEOTIDE SEQUENCE [LARGE SCALE GENOMIC DNA]</scope>
    <source>
        <strain evidence="5 6">DSM 527</strain>
    </source>
</reference>
<dbReference type="OrthoDB" id="642439at2"/>
<dbReference type="Gene3D" id="1.10.10.60">
    <property type="entry name" value="Homeodomain-like"/>
    <property type="match status" value="2"/>
</dbReference>
<gene>
    <name evidence="5" type="ORF">SAMN04488121_103195</name>
</gene>
<dbReference type="STRING" id="104663.SAMN04488121_103195"/>
<dbReference type="PROSITE" id="PS00041">
    <property type="entry name" value="HTH_ARAC_FAMILY_1"/>
    <property type="match status" value="1"/>
</dbReference>
<evidence type="ECO:0000256" key="1">
    <source>
        <dbReference type="ARBA" id="ARBA00023015"/>
    </source>
</evidence>
<keyword evidence="3" id="KW-0804">Transcription</keyword>
<dbReference type="Pfam" id="PF12833">
    <property type="entry name" value="HTH_18"/>
    <property type="match status" value="1"/>
</dbReference>
<dbReference type="InterPro" id="IPR050204">
    <property type="entry name" value="AraC_XylS_family_regulators"/>
</dbReference>
<evidence type="ECO:0000313" key="6">
    <source>
        <dbReference type="Proteomes" id="UP000199045"/>
    </source>
</evidence>
<dbReference type="InterPro" id="IPR020449">
    <property type="entry name" value="Tscrpt_reg_AraC-type_HTH"/>
</dbReference>
<dbReference type="GO" id="GO:0043565">
    <property type="term" value="F:sequence-specific DNA binding"/>
    <property type="evidence" value="ECO:0007669"/>
    <property type="project" value="InterPro"/>
</dbReference>
<accession>A0A1G7QU52</accession>
<dbReference type="InterPro" id="IPR009057">
    <property type="entry name" value="Homeodomain-like_sf"/>
</dbReference>
<evidence type="ECO:0000259" key="4">
    <source>
        <dbReference type="PROSITE" id="PS01124"/>
    </source>
</evidence>
<evidence type="ECO:0000256" key="2">
    <source>
        <dbReference type="ARBA" id="ARBA00023125"/>
    </source>
</evidence>
<dbReference type="InterPro" id="IPR018060">
    <property type="entry name" value="HTH_AraC"/>
</dbReference>
<dbReference type="Proteomes" id="UP000199045">
    <property type="component" value="Unassembled WGS sequence"/>
</dbReference>
<evidence type="ECO:0000256" key="3">
    <source>
        <dbReference type="ARBA" id="ARBA00023163"/>
    </source>
</evidence>
<dbReference type="EMBL" id="FNBN01000003">
    <property type="protein sequence ID" value="SDG02048.1"/>
    <property type="molecule type" value="Genomic_DNA"/>
</dbReference>